<comment type="caution">
    <text evidence="4">The sequence shown here is derived from an EMBL/GenBank/DDBJ whole genome shotgun (WGS) entry which is preliminary data.</text>
</comment>
<feature type="domain" description="Glycosyltransferase 2-like" evidence="3">
    <location>
        <begin position="5"/>
        <end position="158"/>
    </location>
</feature>
<evidence type="ECO:0000313" key="4">
    <source>
        <dbReference type="EMBL" id="GAA0358206.1"/>
    </source>
</evidence>
<keyword evidence="1" id="KW-0328">Glycosyltransferase</keyword>
<dbReference type="RefSeq" id="WP_343754381.1">
    <property type="nucleotide sequence ID" value="NZ_BAAACW010000054.1"/>
</dbReference>
<organism evidence="4 5">
    <name type="scientific">Alkalibacterium iburiense</name>
    <dbReference type="NCBI Taxonomy" id="290589"/>
    <lineage>
        <taxon>Bacteria</taxon>
        <taxon>Bacillati</taxon>
        <taxon>Bacillota</taxon>
        <taxon>Bacilli</taxon>
        <taxon>Lactobacillales</taxon>
        <taxon>Carnobacteriaceae</taxon>
        <taxon>Alkalibacterium</taxon>
    </lineage>
</organism>
<dbReference type="SUPFAM" id="SSF53448">
    <property type="entry name" value="Nucleotide-diphospho-sugar transferases"/>
    <property type="match status" value="1"/>
</dbReference>
<dbReference type="Gene3D" id="3.90.550.10">
    <property type="entry name" value="Spore Coat Polysaccharide Biosynthesis Protein SpsA, Chain A"/>
    <property type="match status" value="1"/>
</dbReference>
<accession>A0ABN0X9V1</accession>
<dbReference type="PANTHER" id="PTHR22916:SF51">
    <property type="entry name" value="GLYCOSYLTRANSFERASE EPSH-RELATED"/>
    <property type="match status" value="1"/>
</dbReference>
<evidence type="ECO:0000256" key="1">
    <source>
        <dbReference type="ARBA" id="ARBA00022676"/>
    </source>
</evidence>
<dbReference type="InterPro" id="IPR029044">
    <property type="entry name" value="Nucleotide-diphossugar_trans"/>
</dbReference>
<dbReference type="EMBL" id="BAAACW010000054">
    <property type="protein sequence ID" value="GAA0358206.1"/>
    <property type="molecule type" value="Genomic_DNA"/>
</dbReference>
<gene>
    <name evidence="4" type="ORF">GCM10008932_08650</name>
</gene>
<keyword evidence="2" id="KW-0808">Transferase</keyword>
<dbReference type="Proteomes" id="UP001501166">
    <property type="component" value="Unassembled WGS sequence"/>
</dbReference>
<sequence length="349" mass="40606">MFDVSIIMPVYNVADHLPRAIESALNQKRVQCEIILVNDGSTDGSKEICDLYAKKEPLLISVIHQENQGSGPARNAGLKQATGKYIYFADPDDYFEPYLVADNYKVAQEKESDMLIFGFTQEKAGKPEDRQTHLPNIPQLPSKEKVKRHFRNVYHFTPYALWNKLYKKDFLKNNAIEFTDQRMGQDALFNIACYKHVTSIAVNRKAYYHYVTHEGSAVNRYRPDRLEMELNIATQFENLLKHWGEQEEFSDLIAEEYFHAIYLETANLVHKDCPLSQEEKIERLDTLWQSIKEKVDPHKTEEKNPFRYALLNEYKKGRPKNALRLMQTRNKAANTYGKAFNTLKSLIKA</sequence>
<reference evidence="4 5" key="1">
    <citation type="journal article" date="2019" name="Int. J. Syst. Evol. Microbiol.">
        <title>The Global Catalogue of Microorganisms (GCM) 10K type strain sequencing project: providing services to taxonomists for standard genome sequencing and annotation.</title>
        <authorList>
            <consortium name="The Broad Institute Genomics Platform"/>
            <consortium name="The Broad Institute Genome Sequencing Center for Infectious Disease"/>
            <person name="Wu L."/>
            <person name="Ma J."/>
        </authorList>
    </citation>
    <scope>NUCLEOTIDE SEQUENCE [LARGE SCALE GENOMIC DNA]</scope>
    <source>
        <strain evidence="4 5">JCM 12662</strain>
    </source>
</reference>
<dbReference type="InterPro" id="IPR001173">
    <property type="entry name" value="Glyco_trans_2-like"/>
</dbReference>
<keyword evidence="5" id="KW-1185">Reference proteome</keyword>
<dbReference type="PANTHER" id="PTHR22916">
    <property type="entry name" value="GLYCOSYLTRANSFERASE"/>
    <property type="match status" value="1"/>
</dbReference>
<proteinExistence type="predicted"/>
<dbReference type="Pfam" id="PF00535">
    <property type="entry name" value="Glycos_transf_2"/>
    <property type="match status" value="1"/>
</dbReference>
<protein>
    <submittedName>
        <fullName evidence="4">Glycosyltransferase</fullName>
    </submittedName>
</protein>
<name>A0ABN0X9V1_9LACT</name>
<evidence type="ECO:0000259" key="3">
    <source>
        <dbReference type="Pfam" id="PF00535"/>
    </source>
</evidence>
<evidence type="ECO:0000256" key="2">
    <source>
        <dbReference type="ARBA" id="ARBA00022679"/>
    </source>
</evidence>
<evidence type="ECO:0000313" key="5">
    <source>
        <dbReference type="Proteomes" id="UP001501166"/>
    </source>
</evidence>
<dbReference type="CDD" id="cd00761">
    <property type="entry name" value="Glyco_tranf_GTA_type"/>
    <property type="match status" value="1"/>
</dbReference>